<evidence type="ECO:0000313" key="1">
    <source>
        <dbReference type="EMBL" id="RHB05420.1"/>
    </source>
</evidence>
<proteinExistence type="predicted"/>
<comment type="caution">
    <text evidence="1">The sequence shown here is derived from an EMBL/GenBank/DDBJ whole genome shotgun (WGS) entry which is preliminary data.</text>
</comment>
<name>A0A413UCM3_9FIRM</name>
<organism evidence="1 2">
    <name type="scientific">Holdemanella biformis</name>
    <dbReference type="NCBI Taxonomy" id="1735"/>
    <lineage>
        <taxon>Bacteria</taxon>
        <taxon>Bacillati</taxon>
        <taxon>Bacillota</taxon>
        <taxon>Erysipelotrichia</taxon>
        <taxon>Erysipelotrichales</taxon>
        <taxon>Erysipelotrichaceae</taxon>
        <taxon>Holdemanella</taxon>
    </lineage>
</organism>
<sequence>MSRWDVLLDRTNQAKIKTDYVNEVNKENEKQYWKERCDKAQDKFFNMIKAEELKEIFNLFEALGAPRYYWEHSLGHYPTENNPQWKDVCPDSRWESGPDYTEDLDMDRIGIGHRHGSGKVASVPCLRMRIDDPEWGMKWNYLTVEMYLNKDNHIISHQDMYLRHGGSSGADFNRIDENKRTGIIYEHFVAAYPEFIKNFERIAENEIQKKEMSLENVELPILHSEKDIPEDVLSTFETYCIKDGVSYAMNETKDELYAINSSLSDHDINTLLKSAINKHEFDAGDQVYLYADDDELHYHLEELFDQYLDAPEDFDFVSEEFENGLEQYQDEIGKNEMEL</sequence>
<reference evidence="1 2" key="1">
    <citation type="submission" date="2018-08" db="EMBL/GenBank/DDBJ databases">
        <title>A genome reference for cultivated species of the human gut microbiota.</title>
        <authorList>
            <person name="Zou Y."/>
            <person name="Xue W."/>
            <person name="Luo G."/>
        </authorList>
    </citation>
    <scope>NUCLEOTIDE SEQUENCE [LARGE SCALE GENOMIC DNA]</scope>
    <source>
        <strain evidence="1 2">AM42-13AC</strain>
    </source>
</reference>
<dbReference type="AlphaFoldDB" id="A0A413UCM3"/>
<protein>
    <submittedName>
        <fullName evidence="1">Uncharacterized protein</fullName>
    </submittedName>
</protein>
<evidence type="ECO:0000313" key="2">
    <source>
        <dbReference type="Proteomes" id="UP000285288"/>
    </source>
</evidence>
<dbReference type="RefSeq" id="WP_118011404.1">
    <property type="nucleotide sequence ID" value="NZ_QSGD01000022.1"/>
</dbReference>
<gene>
    <name evidence="1" type="ORF">DW907_06600</name>
</gene>
<dbReference type="Proteomes" id="UP000285288">
    <property type="component" value="Unassembled WGS sequence"/>
</dbReference>
<dbReference type="EMBL" id="QSGD01000022">
    <property type="protein sequence ID" value="RHB05420.1"/>
    <property type="molecule type" value="Genomic_DNA"/>
</dbReference>
<accession>A0A413UCM3</accession>